<reference evidence="2 3" key="1">
    <citation type="journal article" date="2021" name="bioRxiv">
        <title>Chromosome-scale and haplotype-resolved genome assembly of a tetraploid potato cultivar.</title>
        <authorList>
            <person name="Sun H."/>
            <person name="Jiao W.-B."/>
            <person name="Krause K."/>
            <person name="Campoy J.A."/>
            <person name="Goel M."/>
            <person name="Folz-Donahue K."/>
            <person name="Kukat C."/>
            <person name="Huettel B."/>
            <person name="Schneeberger K."/>
        </authorList>
    </citation>
    <scope>NUCLEOTIDE SEQUENCE [LARGE SCALE GENOMIC DNA]</scope>
    <source>
        <strain evidence="2">SolTubOtavaFocal</strain>
        <tissue evidence="2">Leaves</tissue>
    </source>
</reference>
<dbReference type="Proteomes" id="UP000826656">
    <property type="component" value="Unassembled WGS sequence"/>
</dbReference>
<organism evidence="2 3">
    <name type="scientific">Solanum tuberosum</name>
    <name type="common">Potato</name>
    <dbReference type="NCBI Taxonomy" id="4113"/>
    <lineage>
        <taxon>Eukaryota</taxon>
        <taxon>Viridiplantae</taxon>
        <taxon>Streptophyta</taxon>
        <taxon>Embryophyta</taxon>
        <taxon>Tracheophyta</taxon>
        <taxon>Spermatophyta</taxon>
        <taxon>Magnoliopsida</taxon>
        <taxon>eudicotyledons</taxon>
        <taxon>Gunneridae</taxon>
        <taxon>Pentapetalae</taxon>
        <taxon>asterids</taxon>
        <taxon>lamiids</taxon>
        <taxon>Solanales</taxon>
        <taxon>Solanaceae</taxon>
        <taxon>Solanoideae</taxon>
        <taxon>Solaneae</taxon>
        <taxon>Solanum</taxon>
    </lineage>
</organism>
<sequence length="114" mass="12357">MGMGFGLALSLTGTRGLWAAWGLMAVWSWIRWGFAGKQEKMHGGFGLFSSSVLVELFGAAGCYYCCCWQQTKREGKEAWVFLSGFCIAGALPNSEVVEAGKLMNSENGSENSQI</sequence>
<feature type="transmembrane region" description="Helical" evidence="1">
    <location>
        <begin position="43"/>
        <end position="66"/>
    </location>
</feature>
<proteinExistence type="predicted"/>
<dbReference type="EMBL" id="JAIVGD010000028">
    <property type="protein sequence ID" value="KAH0738138.1"/>
    <property type="molecule type" value="Genomic_DNA"/>
</dbReference>
<keyword evidence="3" id="KW-1185">Reference proteome</keyword>
<keyword evidence="1" id="KW-1133">Transmembrane helix</keyword>
<comment type="caution">
    <text evidence="2">The sequence shown here is derived from an EMBL/GenBank/DDBJ whole genome shotgun (WGS) entry which is preliminary data.</text>
</comment>
<name>A0ABQ7TVX1_SOLTU</name>
<keyword evidence="1" id="KW-0812">Transmembrane</keyword>
<gene>
    <name evidence="2" type="ORF">KY290_036843</name>
</gene>
<accession>A0ABQ7TVX1</accession>
<evidence type="ECO:0000313" key="2">
    <source>
        <dbReference type="EMBL" id="KAH0738138.1"/>
    </source>
</evidence>
<protein>
    <submittedName>
        <fullName evidence="2">Uncharacterized protein</fullName>
    </submittedName>
</protein>
<evidence type="ECO:0000256" key="1">
    <source>
        <dbReference type="SAM" id="Phobius"/>
    </source>
</evidence>
<keyword evidence="1" id="KW-0472">Membrane</keyword>
<evidence type="ECO:0000313" key="3">
    <source>
        <dbReference type="Proteomes" id="UP000826656"/>
    </source>
</evidence>